<dbReference type="EMBL" id="BAABRO010000009">
    <property type="protein sequence ID" value="GAA5508403.1"/>
    <property type="molecule type" value="Genomic_DNA"/>
</dbReference>
<reference evidence="1 2" key="1">
    <citation type="submission" date="2024-02" db="EMBL/GenBank/DDBJ databases">
        <title>Rhodopirellula caenicola NBRC 110016.</title>
        <authorList>
            <person name="Ichikawa N."/>
            <person name="Katano-Makiyama Y."/>
            <person name="Hidaka K."/>
        </authorList>
    </citation>
    <scope>NUCLEOTIDE SEQUENCE [LARGE SCALE GENOMIC DNA]</scope>
    <source>
        <strain evidence="1 2">NBRC 110016</strain>
    </source>
</reference>
<evidence type="ECO:0000313" key="1">
    <source>
        <dbReference type="EMBL" id="GAA5508403.1"/>
    </source>
</evidence>
<keyword evidence="2" id="KW-1185">Reference proteome</keyword>
<protein>
    <submittedName>
        <fullName evidence="1">Uncharacterized protein</fullName>
    </submittedName>
</protein>
<dbReference type="Proteomes" id="UP001416858">
    <property type="component" value="Unassembled WGS sequence"/>
</dbReference>
<gene>
    <name evidence="1" type="ORF">Rcae01_03869</name>
</gene>
<comment type="caution">
    <text evidence="1">The sequence shown here is derived from an EMBL/GenBank/DDBJ whole genome shotgun (WGS) entry which is preliminary data.</text>
</comment>
<sequence length="78" mass="8906">MDFLVRQWRIRRTRKSIVRIKQQAVDDFRYGRKCTMAGLRLGWRTGQGESFLRASTTVTSPPTKSGGEVEHALKVLLG</sequence>
<organism evidence="1 2">
    <name type="scientific">Novipirellula caenicola</name>
    <dbReference type="NCBI Taxonomy" id="1536901"/>
    <lineage>
        <taxon>Bacteria</taxon>
        <taxon>Pseudomonadati</taxon>
        <taxon>Planctomycetota</taxon>
        <taxon>Planctomycetia</taxon>
        <taxon>Pirellulales</taxon>
        <taxon>Pirellulaceae</taxon>
        <taxon>Novipirellula</taxon>
    </lineage>
</organism>
<name>A0ABP9VXU0_9BACT</name>
<accession>A0ABP9VXU0</accession>
<evidence type="ECO:0000313" key="2">
    <source>
        <dbReference type="Proteomes" id="UP001416858"/>
    </source>
</evidence>
<proteinExistence type="predicted"/>